<dbReference type="GO" id="GO:0061630">
    <property type="term" value="F:ubiquitin protein ligase activity"/>
    <property type="evidence" value="ECO:0007669"/>
    <property type="project" value="UniProtKB-EC"/>
</dbReference>
<organism evidence="17 18">
    <name type="scientific">Heterotrigona itama</name>
    <dbReference type="NCBI Taxonomy" id="395501"/>
    <lineage>
        <taxon>Eukaryota</taxon>
        <taxon>Metazoa</taxon>
        <taxon>Ecdysozoa</taxon>
        <taxon>Arthropoda</taxon>
        <taxon>Hexapoda</taxon>
        <taxon>Insecta</taxon>
        <taxon>Pterygota</taxon>
        <taxon>Neoptera</taxon>
        <taxon>Endopterygota</taxon>
        <taxon>Hymenoptera</taxon>
        <taxon>Apocrita</taxon>
        <taxon>Aculeata</taxon>
        <taxon>Apoidea</taxon>
        <taxon>Anthophila</taxon>
        <taxon>Apidae</taxon>
        <taxon>Heterotrigona</taxon>
    </lineage>
</organism>
<evidence type="ECO:0000256" key="4">
    <source>
        <dbReference type="ARBA" id="ARBA00004371"/>
    </source>
</evidence>
<feature type="non-terminal residue" evidence="17">
    <location>
        <position position="1"/>
    </location>
</feature>
<name>A0A6V7H356_9HYME</name>
<keyword evidence="14" id="KW-0458">Lysosome</keyword>
<evidence type="ECO:0000256" key="15">
    <source>
        <dbReference type="ARBA" id="ARBA00023288"/>
    </source>
</evidence>
<dbReference type="Gene3D" id="3.30.40.10">
    <property type="entry name" value="Zinc/RING finger domain, C3HC4 (zinc finger)"/>
    <property type="match status" value="1"/>
</dbReference>
<dbReference type="GO" id="GO:0008270">
    <property type="term" value="F:zinc ion binding"/>
    <property type="evidence" value="ECO:0007669"/>
    <property type="project" value="UniProtKB-KW"/>
</dbReference>
<evidence type="ECO:0000256" key="10">
    <source>
        <dbReference type="ARBA" id="ARBA00022771"/>
    </source>
</evidence>
<gene>
    <name evidence="17" type="ORF">MHI_LOCUS399161</name>
</gene>
<evidence type="ECO:0000256" key="3">
    <source>
        <dbReference type="ARBA" id="ARBA00004177"/>
    </source>
</evidence>
<reference evidence="17" key="1">
    <citation type="submission" date="2020-07" db="EMBL/GenBank/DDBJ databases">
        <authorList>
            <person name="Nazaruddin N."/>
        </authorList>
    </citation>
    <scope>NUCLEOTIDE SEQUENCE</scope>
</reference>
<comment type="pathway">
    <text evidence="5">Protein modification; protein ubiquitination.</text>
</comment>
<protein>
    <recommendedName>
        <fullName evidence="6">RING-type E3 ubiquitin transferase</fullName>
        <ecNumber evidence="6">2.3.2.27</ecNumber>
    </recommendedName>
</protein>
<evidence type="ECO:0000256" key="8">
    <source>
        <dbReference type="ARBA" id="ARBA00022707"/>
    </source>
</evidence>
<keyword evidence="15" id="KW-0449">Lipoprotein</keyword>
<dbReference type="AlphaFoldDB" id="A0A6V7H356"/>
<evidence type="ECO:0000313" key="18">
    <source>
        <dbReference type="Proteomes" id="UP000752696"/>
    </source>
</evidence>
<sequence length="34" mass="3816">DILSDEKGECVICLEELQPGDVIARLPCLCIYHK</sequence>
<evidence type="ECO:0000256" key="2">
    <source>
        <dbReference type="ARBA" id="ARBA00004170"/>
    </source>
</evidence>
<feature type="domain" description="RING-type" evidence="16">
    <location>
        <begin position="9"/>
        <end position="33"/>
    </location>
</feature>
<evidence type="ECO:0000256" key="13">
    <source>
        <dbReference type="ARBA" id="ARBA00023136"/>
    </source>
</evidence>
<feature type="non-terminal residue" evidence="17">
    <location>
        <position position="34"/>
    </location>
</feature>
<evidence type="ECO:0000256" key="9">
    <source>
        <dbReference type="ARBA" id="ARBA00022753"/>
    </source>
</evidence>
<evidence type="ECO:0000313" key="17">
    <source>
        <dbReference type="EMBL" id="CAD1473569.1"/>
    </source>
</evidence>
<dbReference type="GO" id="GO:0043161">
    <property type="term" value="P:proteasome-mediated ubiquitin-dependent protein catabolic process"/>
    <property type="evidence" value="ECO:0007669"/>
    <property type="project" value="TreeGrafter"/>
</dbReference>
<dbReference type="GO" id="GO:0005768">
    <property type="term" value="C:endosome"/>
    <property type="evidence" value="ECO:0007669"/>
    <property type="project" value="UniProtKB-SubCell"/>
</dbReference>
<evidence type="ECO:0000256" key="7">
    <source>
        <dbReference type="ARBA" id="ARBA00022679"/>
    </source>
</evidence>
<dbReference type="GO" id="GO:0070936">
    <property type="term" value="P:protein K48-linked ubiquitination"/>
    <property type="evidence" value="ECO:0007669"/>
    <property type="project" value="TreeGrafter"/>
</dbReference>
<keyword evidence="7" id="KW-0808">Transferase</keyword>
<evidence type="ECO:0000256" key="1">
    <source>
        <dbReference type="ARBA" id="ARBA00000900"/>
    </source>
</evidence>
<dbReference type="Proteomes" id="UP000752696">
    <property type="component" value="Unassembled WGS sequence"/>
</dbReference>
<keyword evidence="18" id="KW-1185">Reference proteome</keyword>
<dbReference type="Pfam" id="PF17123">
    <property type="entry name" value="zf-RING_11"/>
    <property type="match status" value="1"/>
</dbReference>
<keyword evidence="10" id="KW-0479">Metal-binding</keyword>
<dbReference type="SUPFAM" id="SSF57850">
    <property type="entry name" value="RING/U-box"/>
    <property type="match status" value="1"/>
</dbReference>
<keyword evidence="8" id="KW-0519">Myristate</keyword>
<proteinExistence type="predicted"/>
<evidence type="ECO:0000256" key="11">
    <source>
        <dbReference type="ARBA" id="ARBA00022786"/>
    </source>
</evidence>
<dbReference type="InterPro" id="IPR051878">
    <property type="entry name" value="ZNRF_ubiq-protein_ligase"/>
</dbReference>
<dbReference type="EC" id="2.3.2.27" evidence="6"/>
<keyword evidence="11" id="KW-0833">Ubl conjugation pathway</keyword>
<evidence type="ECO:0000256" key="5">
    <source>
        <dbReference type="ARBA" id="ARBA00004906"/>
    </source>
</evidence>
<dbReference type="EMBL" id="CAJDYZ010006662">
    <property type="protein sequence ID" value="CAD1473569.1"/>
    <property type="molecule type" value="Genomic_DNA"/>
</dbReference>
<evidence type="ECO:0000259" key="16">
    <source>
        <dbReference type="Pfam" id="PF17123"/>
    </source>
</evidence>
<keyword evidence="13" id="KW-0472">Membrane</keyword>
<evidence type="ECO:0000256" key="14">
    <source>
        <dbReference type="ARBA" id="ARBA00023228"/>
    </source>
</evidence>
<dbReference type="PANTHER" id="PTHR46661:SF4">
    <property type="entry name" value="RING-TYPE DOMAIN-CONTAINING PROTEIN"/>
    <property type="match status" value="1"/>
</dbReference>
<dbReference type="GO" id="GO:0016020">
    <property type="term" value="C:membrane"/>
    <property type="evidence" value="ECO:0007669"/>
    <property type="project" value="UniProtKB-SubCell"/>
</dbReference>
<evidence type="ECO:0000256" key="12">
    <source>
        <dbReference type="ARBA" id="ARBA00022833"/>
    </source>
</evidence>
<evidence type="ECO:0000256" key="6">
    <source>
        <dbReference type="ARBA" id="ARBA00012483"/>
    </source>
</evidence>
<dbReference type="GO" id="GO:0005764">
    <property type="term" value="C:lysosome"/>
    <property type="evidence" value="ECO:0007669"/>
    <property type="project" value="UniProtKB-SubCell"/>
</dbReference>
<keyword evidence="10" id="KW-0863">Zinc-finger</keyword>
<dbReference type="InterPro" id="IPR001841">
    <property type="entry name" value="Znf_RING"/>
</dbReference>
<comment type="caution">
    <text evidence="17">The sequence shown here is derived from an EMBL/GenBank/DDBJ whole genome shotgun (WGS) entry which is preliminary data.</text>
</comment>
<keyword evidence="9" id="KW-0967">Endosome</keyword>
<dbReference type="PANTHER" id="PTHR46661">
    <property type="entry name" value="E3 UBIQUITIN-PROTEIN LIGASE ZNRF1-LIKE PROTEIN"/>
    <property type="match status" value="1"/>
</dbReference>
<comment type="subcellular location">
    <subcellularLocation>
        <location evidence="3">Endosome</location>
    </subcellularLocation>
    <subcellularLocation>
        <location evidence="4">Lysosome</location>
    </subcellularLocation>
    <subcellularLocation>
        <location evidence="2">Membrane</location>
        <topology evidence="2">Peripheral membrane protein</topology>
    </subcellularLocation>
</comment>
<dbReference type="InterPro" id="IPR013083">
    <property type="entry name" value="Znf_RING/FYVE/PHD"/>
</dbReference>
<keyword evidence="12" id="KW-0862">Zinc</keyword>
<comment type="catalytic activity">
    <reaction evidence="1">
        <text>S-ubiquitinyl-[E2 ubiquitin-conjugating enzyme]-L-cysteine + [acceptor protein]-L-lysine = [E2 ubiquitin-conjugating enzyme]-L-cysteine + N(6)-ubiquitinyl-[acceptor protein]-L-lysine.</text>
        <dbReference type="EC" id="2.3.2.27"/>
    </reaction>
</comment>
<dbReference type="OrthoDB" id="10057496at2759"/>
<accession>A0A6V7H356</accession>